<organism evidence="7 8">
    <name type="scientific">Brachybacterium sacelli</name>
    <dbReference type="NCBI Taxonomy" id="173364"/>
    <lineage>
        <taxon>Bacteria</taxon>
        <taxon>Bacillati</taxon>
        <taxon>Actinomycetota</taxon>
        <taxon>Actinomycetes</taxon>
        <taxon>Micrococcales</taxon>
        <taxon>Dermabacteraceae</taxon>
        <taxon>Brachybacterium</taxon>
    </lineage>
</organism>
<reference evidence="7 8" key="1">
    <citation type="submission" date="2021-03" db="EMBL/GenBank/DDBJ databases">
        <title>Sequencing the genomes of 1000 actinobacteria strains.</title>
        <authorList>
            <person name="Klenk H.-P."/>
        </authorList>
    </citation>
    <scope>NUCLEOTIDE SEQUENCE [LARGE SCALE GENOMIC DNA]</scope>
    <source>
        <strain evidence="7 8">DSM 14566</strain>
    </source>
</reference>
<dbReference type="SUPFAM" id="SSF46689">
    <property type="entry name" value="Homeodomain-like"/>
    <property type="match status" value="1"/>
</dbReference>
<dbReference type="Gene3D" id="1.10.357.10">
    <property type="entry name" value="Tetracycline Repressor, domain 2"/>
    <property type="match status" value="1"/>
</dbReference>
<dbReference type="PRINTS" id="PR00455">
    <property type="entry name" value="HTHTETR"/>
</dbReference>
<name>A0ABS4WYC9_9MICO</name>
<gene>
    <name evidence="7" type="ORF">JOF43_001166</name>
</gene>
<accession>A0ABS4WYC9</accession>
<dbReference type="InterPro" id="IPR049445">
    <property type="entry name" value="TetR_SbtR-like_C"/>
</dbReference>
<dbReference type="Pfam" id="PF00440">
    <property type="entry name" value="TetR_N"/>
    <property type="match status" value="1"/>
</dbReference>
<dbReference type="Pfam" id="PF21597">
    <property type="entry name" value="TetR_C_43"/>
    <property type="match status" value="1"/>
</dbReference>
<sequence length="231" mass="24808">MDAPNSQKTQDHPPISRRGAGAGRTQHLRADARANHAVLVDAARALFSTDGIDVPLSAVARRAGVSAATLYRRFPTRDALIADVFDEELAECDAVLGRALADEDPWRGLVRLLTTVSEMQARSRGFSAAFLARYPDAVDLDATRARADQSLLGLVQRAKEAGALRPDFDHTDIYLLLLAVDALSTQPTEIAVAGSRRLVAYVLQAARAGHTAPLPPPAALEPSALHHERGR</sequence>
<dbReference type="InterPro" id="IPR009057">
    <property type="entry name" value="Homeodomain-like_sf"/>
</dbReference>
<proteinExistence type="predicted"/>
<dbReference type="InterPro" id="IPR036271">
    <property type="entry name" value="Tet_transcr_reg_TetR-rel_C_sf"/>
</dbReference>
<dbReference type="RefSeq" id="WP_209900196.1">
    <property type="nucleotide sequence ID" value="NZ_BAAAJW010000018.1"/>
</dbReference>
<keyword evidence="2 4" id="KW-0238">DNA-binding</keyword>
<feature type="DNA-binding region" description="H-T-H motif" evidence="4">
    <location>
        <begin position="55"/>
        <end position="74"/>
    </location>
</feature>
<keyword evidence="1" id="KW-0805">Transcription regulation</keyword>
<dbReference type="PANTHER" id="PTHR30055:SF234">
    <property type="entry name" value="HTH-TYPE TRANSCRIPTIONAL REGULATOR BETI"/>
    <property type="match status" value="1"/>
</dbReference>
<dbReference type="InterPro" id="IPR050109">
    <property type="entry name" value="HTH-type_TetR-like_transc_reg"/>
</dbReference>
<keyword evidence="3" id="KW-0804">Transcription</keyword>
<evidence type="ECO:0000256" key="1">
    <source>
        <dbReference type="ARBA" id="ARBA00023015"/>
    </source>
</evidence>
<dbReference type="EMBL" id="JAGIOD010000001">
    <property type="protein sequence ID" value="MBP2381209.1"/>
    <property type="molecule type" value="Genomic_DNA"/>
</dbReference>
<dbReference type="InterPro" id="IPR001647">
    <property type="entry name" value="HTH_TetR"/>
</dbReference>
<dbReference type="Proteomes" id="UP001519290">
    <property type="component" value="Unassembled WGS sequence"/>
</dbReference>
<feature type="domain" description="HTH tetR-type" evidence="6">
    <location>
        <begin position="33"/>
        <end position="92"/>
    </location>
</feature>
<comment type="caution">
    <text evidence="7">The sequence shown here is derived from an EMBL/GenBank/DDBJ whole genome shotgun (WGS) entry which is preliminary data.</text>
</comment>
<keyword evidence="8" id="KW-1185">Reference proteome</keyword>
<feature type="region of interest" description="Disordered" evidence="5">
    <location>
        <begin position="212"/>
        <end position="231"/>
    </location>
</feature>
<dbReference type="PANTHER" id="PTHR30055">
    <property type="entry name" value="HTH-TYPE TRANSCRIPTIONAL REGULATOR RUTR"/>
    <property type="match status" value="1"/>
</dbReference>
<dbReference type="SUPFAM" id="SSF48498">
    <property type="entry name" value="Tetracyclin repressor-like, C-terminal domain"/>
    <property type="match status" value="1"/>
</dbReference>
<evidence type="ECO:0000313" key="8">
    <source>
        <dbReference type="Proteomes" id="UP001519290"/>
    </source>
</evidence>
<evidence type="ECO:0000256" key="2">
    <source>
        <dbReference type="ARBA" id="ARBA00023125"/>
    </source>
</evidence>
<dbReference type="PROSITE" id="PS50977">
    <property type="entry name" value="HTH_TETR_2"/>
    <property type="match status" value="1"/>
</dbReference>
<evidence type="ECO:0000256" key="5">
    <source>
        <dbReference type="SAM" id="MobiDB-lite"/>
    </source>
</evidence>
<evidence type="ECO:0000259" key="6">
    <source>
        <dbReference type="PROSITE" id="PS50977"/>
    </source>
</evidence>
<protein>
    <submittedName>
        <fullName evidence="7">AcrR family transcriptional regulator</fullName>
    </submittedName>
</protein>
<evidence type="ECO:0000256" key="3">
    <source>
        <dbReference type="ARBA" id="ARBA00023163"/>
    </source>
</evidence>
<evidence type="ECO:0000313" key="7">
    <source>
        <dbReference type="EMBL" id="MBP2381209.1"/>
    </source>
</evidence>
<evidence type="ECO:0000256" key="4">
    <source>
        <dbReference type="PROSITE-ProRule" id="PRU00335"/>
    </source>
</evidence>
<feature type="region of interest" description="Disordered" evidence="5">
    <location>
        <begin position="1"/>
        <end position="27"/>
    </location>
</feature>